<gene>
    <name evidence="6" type="ORF">CVT26_015332</name>
</gene>
<evidence type="ECO:0000256" key="1">
    <source>
        <dbReference type="ARBA" id="ARBA00022737"/>
    </source>
</evidence>
<dbReference type="PANTHER" id="PTHR24198">
    <property type="entry name" value="ANKYRIN REPEAT AND PROTEIN KINASE DOMAIN-CONTAINING PROTEIN"/>
    <property type="match status" value="1"/>
</dbReference>
<dbReference type="InParanoid" id="A0A409W467"/>
<keyword evidence="7" id="KW-1185">Reference proteome</keyword>
<dbReference type="Proteomes" id="UP000284706">
    <property type="component" value="Unassembled WGS sequence"/>
</dbReference>
<feature type="coiled-coil region" evidence="4">
    <location>
        <begin position="1728"/>
        <end position="1755"/>
    </location>
</feature>
<dbReference type="InterPro" id="IPR036770">
    <property type="entry name" value="Ankyrin_rpt-contain_sf"/>
</dbReference>
<dbReference type="PANTHER" id="PTHR24198:SF194">
    <property type="entry name" value="INVERSIN-A"/>
    <property type="match status" value="1"/>
</dbReference>
<name>A0A409W467_9AGAR</name>
<evidence type="ECO:0000256" key="5">
    <source>
        <dbReference type="SAM" id="MobiDB-lite"/>
    </source>
</evidence>
<dbReference type="SMART" id="SM00248">
    <property type="entry name" value="ANK"/>
    <property type="match status" value="10"/>
</dbReference>
<evidence type="ECO:0000256" key="4">
    <source>
        <dbReference type="SAM" id="Coils"/>
    </source>
</evidence>
<feature type="repeat" description="ANK" evidence="3">
    <location>
        <begin position="565"/>
        <end position="597"/>
    </location>
</feature>
<keyword evidence="1" id="KW-0677">Repeat</keyword>
<evidence type="ECO:0000313" key="7">
    <source>
        <dbReference type="Proteomes" id="UP000284706"/>
    </source>
</evidence>
<feature type="region of interest" description="Disordered" evidence="5">
    <location>
        <begin position="1168"/>
        <end position="1199"/>
    </location>
</feature>
<feature type="compositionally biased region" description="Acidic residues" evidence="5">
    <location>
        <begin position="1178"/>
        <end position="1187"/>
    </location>
</feature>
<accession>A0A409W467</accession>
<dbReference type="OrthoDB" id="539213at2759"/>
<feature type="region of interest" description="Disordered" evidence="5">
    <location>
        <begin position="971"/>
        <end position="990"/>
    </location>
</feature>
<dbReference type="EMBL" id="NHYE01005412">
    <property type="protein sequence ID" value="PPQ73303.1"/>
    <property type="molecule type" value="Genomic_DNA"/>
</dbReference>
<comment type="caution">
    <text evidence="6">The sequence shown here is derived from an EMBL/GenBank/DDBJ whole genome shotgun (WGS) entry which is preliminary data.</text>
</comment>
<organism evidence="6 7">
    <name type="scientific">Gymnopilus dilepis</name>
    <dbReference type="NCBI Taxonomy" id="231916"/>
    <lineage>
        <taxon>Eukaryota</taxon>
        <taxon>Fungi</taxon>
        <taxon>Dikarya</taxon>
        <taxon>Basidiomycota</taxon>
        <taxon>Agaricomycotina</taxon>
        <taxon>Agaricomycetes</taxon>
        <taxon>Agaricomycetidae</taxon>
        <taxon>Agaricales</taxon>
        <taxon>Agaricineae</taxon>
        <taxon>Hymenogastraceae</taxon>
        <taxon>Gymnopilus</taxon>
    </lineage>
</organism>
<dbReference type="InterPro" id="IPR002110">
    <property type="entry name" value="Ankyrin_rpt"/>
</dbReference>
<reference evidence="6 7" key="1">
    <citation type="journal article" date="2018" name="Evol. Lett.">
        <title>Horizontal gene cluster transfer increased hallucinogenic mushroom diversity.</title>
        <authorList>
            <person name="Reynolds H.T."/>
            <person name="Vijayakumar V."/>
            <person name="Gluck-Thaler E."/>
            <person name="Korotkin H.B."/>
            <person name="Matheny P.B."/>
            <person name="Slot J.C."/>
        </authorList>
    </citation>
    <scope>NUCLEOTIDE SEQUENCE [LARGE SCALE GENOMIC DNA]</scope>
    <source>
        <strain evidence="6 7">SRW20</strain>
    </source>
</reference>
<evidence type="ECO:0000313" key="6">
    <source>
        <dbReference type="EMBL" id="PPQ73303.1"/>
    </source>
</evidence>
<protein>
    <recommendedName>
        <fullName evidence="8">Ankyrin repeat protein</fullName>
    </recommendedName>
</protein>
<feature type="compositionally biased region" description="Basic and acidic residues" evidence="5">
    <location>
        <begin position="1168"/>
        <end position="1177"/>
    </location>
</feature>
<keyword evidence="4" id="KW-0175">Coiled coil</keyword>
<feature type="compositionally biased region" description="Basic and acidic residues" evidence="5">
    <location>
        <begin position="979"/>
        <end position="990"/>
    </location>
</feature>
<feature type="compositionally biased region" description="Basic and acidic residues" evidence="5">
    <location>
        <begin position="651"/>
        <end position="661"/>
    </location>
</feature>
<dbReference type="Pfam" id="PF12796">
    <property type="entry name" value="Ank_2"/>
    <property type="match status" value="3"/>
</dbReference>
<feature type="compositionally biased region" description="Acidic residues" evidence="5">
    <location>
        <begin position="628"/>
        <end position="650"/>
    </location>
</feature>
<feature type="compositionally biased region" description="Basic and acidic residues" evidence="5">
    <location>
        <begin position="611"/>
        <end position="627"/>
    </location>
</feature>
<dbReference type="SUPFAM" id="SSF48403">
    <property type="entry name" value="Ankyrin repeat"/>
    <property type="match status" value="3"/>
</dbReference>
<feature type="repeat" description="ANK" evidence="3">
    <location>
        <begin position="1570"/>
        <end position="1602"/>
    </location>
</feature>
<dbReference type="PROSITE" id="PS50297">
    <property type="entry name" value="ANK_REP_REGION"/>
    <property type="match status" value="3"/>
</dbReference>
<evidence type="ECO:0008006" key="8">
    <source>
        <dbReference type="Google" id="ProtNLM"/>
    </source>
</evidence>
<evidence type="ECO:0000256" key="2">
    <source>
        <dbReference type="ARBA" id="ARBA00023043"/>
    </source>
</evidence>
<dbReference type="STRING" id="231916.A0A409W467"/>
<keyword evidence="2 3" id="KW-0040">ANK repeat</keyword>
<dbReference type="PROSITE" id="PS50088">
    <property type="entry name" value="ANK_REPEAT"/>
    <property type="match status" value="4"/>
</dbReference>
<dbReference type="Gene3D" id="1.25.40.20">
    <property type="entry name" value="Ankyrin repeat-containing domain"/>
    <property type="match status" value="3"/>
</dbReference>
<proteinExistence type="predicted"/>
<feature type="region of interest" description="Disordered" evidence="5">
    <location>
        <begin position="592"/>
        <end position="676"/>
    </location>
</feature>
<evidence type="ECO:0000256" key="3">
    <source>
        <dbReference type="PROSITE-ProRule" id="PRU00023"/>
    </source>
</evidence>
<sequence length="1873" mass="210934">MQPTREIEAFIERVNALPPGPGVSLDDVLQPSLNEEAELRKLFATDRKNPVLANPHVGLVDVFDAPDSIRTLRARVVKDKEDLSAKYVMPLSEDARKKEGSPAMVSDLEEFKKNWAIFTEGSLSQLFDWNNVVAAGGSVLACLMPLDEEDKVSKRAIRKFYHSNAYPTSDIDLFLWGLTPEQAEAKIKTIYEAVRDSVPWDVTCIRTKHTVSIHSQYPYRSVQIVLRLYQSPAEILAGFDIDAPCCAYDGNRVWANPRAVVAMMRQCNTVDVTRRSPSYEIRLSKYAQRAFEVYVPNLKRNEVDPTIYERSIARMEGLARLLVLEKLKDDNMRNAFIEGRRQLRGRPNNTYNRHQARRNRKKYKGDLKAETGMGVEMNDYDVASLHIPYGPGWDARRIDKLVYQTDLGMNSTFNPKNKGRRLHRHPAFFGTVEEVMEDCCEMCPKPIDEDERKLQKEEDEVYIRGRIEFIVENPGRQSISGSFNPIDEGEWSEQVYVKPTQQLFIAVAAHDRVTVQKLLKEGDIDVNQRDHVGRTSLHVAIFSKAVDIACDLIDAGARISARLADGRNPLHLAAQYDLLPVIQKLLERNAKNKADAEKKEKGDADDAMDSQDEHPEKNSSEDDWSSHDDEDVEMTDAEDEEDEEDDDDDDGEKKSKKKDEPEAPQGDSGDIPEEEEDQPDIIVIDELDWDLGFSALSYAILFASLPTLDALIGAGADIHVVTKSNNHQDGRFQPLTLCILREDEDEACAVAERLIKAGATSSTADDQMRTILHVAVFNGRTKFVETLLKCDPNAKKVVNFPALVAQHVAFPIVTAINKKYYGMVALLLAHDAKLELDEKDITTALETAKPDVRRMLTMYGEVDNYVHLAYQPVETALANHDELSKLLVAAGAPVDIGIVQCLSRYPDLRSRRTIREYIDFAIENLSTEIERLKKEQEEADAAVEPTKPESKEETGWLAYYRQCQRPTPPVLSPTTVVVDPKEHETKRRKEKLDRYNDIHEFFVDLRNLIKTENPPAWKDVYPSLETQAAAHPTPLSNRGFGAPRRRQTALDNNKEERNYTYSILSANVHDHQTVPEHTVAAYDELYEACFVGDNDKIQRLCLPTEGQSTFAISGVSSPLNISVKMTPKPANRYDQTGYTPLFAAIAGRRWSTAKLILAIATAQYHPDDENDRIKFDNDVDMDSDSDDESTHSDDSEMTVEEQEVKFIDIAKRPSAVRTNIHPKKMLEVRANYYKPAPATPPKPVAVAPSPMPMLLGTHGGIRLFQPYPLMVAVINHDLEAFVHIAKLYDALTPAIPLNPDVLDVIIQQDQPDILDEYIRRTGAGINAGSRKEDASAKDGESEVPAATNDSNRIYYGLNVHGKKRMDLARKNDPNATDNNEKAEFPLVWKATRDRAKNVLSYLASERPLAAYKFYAMSHSDAKAIWLRRMGKKDSVQSPGEAEKKLAERLGWTINSLGESPLSAAILSRDVEIVKTLVKLQPDLMKRALQTNIKFIGFNPLMLAVRLNCDDKMMDYLLSRNISPAERDSNRGWNIYHHICELNNGKLLQYFLKKLPRDLNEELIRQQSHKRLNTPLHVLAKKGHKDMLKILLEYSTSTILMRDVDGQTPLHCAVSQSRAAITEILLSASPNATEAIFMENSVGNTPVEVCSLKKVTERFGKFTQDRNIYSYNVSMINPSMVPSADPPQFAANDVEKIGKELQLVRDVVGRYGGPEGTAKLNNRVWSQWVEKVEGLLKAFQERLKRQEEEKRKEAAKLPKPEQPFQLDIGNNTAGTLKHIQDALQRLSASGALDNRRHLIHLLDVQKSVSATLEKVSGKEEDYGNTGTTRVTGYRRKRNRVVGGEGALDAEEDAGAQERRMSMVFQHAGTGPDVL</sequence>
<feature type="compositionally biased region" description="Basic and acidic residues" evidence="5">
    <location>
        <begin position="592"/>
        <end position="604"/>
    </location>
</feature>
<feature type="repeat" description="ANK" evidence="3">
    <location>
        <begin position="1604"/>
        <end position="1630"/>
    </location>
</feature>
<feature type="repeat" description="ANK" evidence="3">
    <location>
        <begin position="532"/>
        <end position="564"/>
    </location>
</feature>